<dbReference type="WBParaSite" id="SCUD_0001219201-mRNA-1">
    <property type="protein sequence ID" value="SCUD_0001219201-mRNA-1"/>
    <property type="gene ID" value="SCUD_0001219201"/>
</dbReference>
<dbReference type="AlphaFoldDB" id="A0A183KB01"/>
<keyword evidence="1" id="KW-0812">Transmembrane</keyword>
<keyword evidence="1" id="KW-0472">Membrane</keyword>
<keyword evidence="1" id="KW-1133">Transmembrane helix</keyword>
<name>A0A183KB01_9TREM</name>
<evidence type="ECO:0000313" key="2">
    <source>
        <dbReference type="WBParaSite" id="SCUD_0001219201-mRNA-1"/>
    </source>
</evidence>
<sequence length="54" mass="6095">MIVRNSRRTEARRFCNVNLTLSSQLSLLLTVIFPSLIILLFSLSLTISSRSSLL</sequence>
<reference evidence="2" key="1">
    <citation type="submission" date="2016-06" db="UniProtKB">
        <authorList>
            <consortium name="WormBaseParasite"/>
        </authorList>
    </citation>
    <scope>IDENTIFICATION</scope>
</reference>
<feature type="transmembrane region" description="Helical" evidence="1">
    <location>
        <begin position="21"/>
        <end position="47"/>
    </location>
</feature>
<organism evidence="2">
    <name type="scientific">Schistosoma curassoni</name>
    <dbReference type="NCBI Taxonomy" id="6186"/>
    <lineage>
        <taxon>Eukaryota</taxon>
        <taxon>Metazoa</taxon>
        <taxon>Spiralia</taxon>
        <taxon>Lophotrochozoa</taxon>
        <taxon>Platyhelminthes</taxon>
        <taxon>Trematoda</taxon>
        <taxon>Digenea</taxon>
        <taxon>Strigeidida</taxon>
        <taxon>Schistosomatoidea</taxon>
        <taxon>Schistosomatidae</taxon>
        <taxon>Schistosoma</taxon>
    </lineage>
</organism>
<protein>
    <submittedName>
        <fullName evidence="2">Uncharacterized protein</fullName>
    </submittedName>
</protein>
<proteinExistence type="predicted"/>
<accession>A0A183KB01</accession>
<evidence type="ECO:0000256" key="1">
    <source>
        <dbReference type="SAM" id="Phobius"/>
    </source>
</evidence>